<keyword evidence="7" id="KW-1185">Reference proteome</keyword>
<dbReference type="InterPro" id="IPR042007">
    <property type="entry name" value="Sortase_A"/>
</dbReference>
<dbReference type="NCBIfam" id="TIGR01076">
    <property type="entry name" value="sortase_fam"/>
    <property type="match status" value="1"/>
</dbReference>
<dbReference type="InterPro" id="IPR023365">
    <property type="entry name" value="Sortase_dom-sf"/>
</dbReference>
<dbReference type="GO" id="GO:0008234">
    <property type="term" value="F:cysteine-type peptidase activity"/>
    <property type="evidence" value="ECO:0007669"/>
    <property type="project" value="UniProtKB-KW"/>
</dbReference>
<evidence type="ECO:0000256" key="2">
    <source>
        <dbReference type="ARBA" id="ARBA00022801"/>
    </source>
</evidence>
<comment type="caution">
    <text evidence="6">The sequence shown here is derived from an EMBL/GenBank/DDBJ whole genome shotgun (WGS) entry which is preliminary data.</text>
</comment>
<gene>
    <name evidence="6" type="ORF">BCR26_13645</name>
</gene>
<dbReference type="RefSeq" id="WP_069698762.1">
    <property type="nucleotide sequence ID" value="NZ_JAGGMA010000015.1"/>
</dbReference>
<proteinExistence type="predicted"/>
<dbReference type="GO" id="GO:0006508">
    <property type="term" value="P:proteolysis"/>
    <property type="evidence" value="ECO:0007669"/>
    <property type="project" value="UniProtKB-KW"/>
</dbReference>
<keyword evidence="5" id="KW-0472">Membrane</keyword>
<protein>
    <recommendedName>
        <fullName evidence="8">Class A sortase</fullName>
    </recommendedName>
</protein>
<dbReference type="STRING" id="762845.BCR26_13645"/>
<evidence type="ECO:0008006" key="8">
    <source>
        <dbReference type="Google" id="ProtNLM"/>
    </source>
</evidence>
<accession>A0A1E5KWP7</accession>
<keyword evidence="5" id="KW-0812">Transmembrane</keyword>
<feature type="active site" description="Acyl-thioester intermediate" evidence="4">
    <location>
        <position position="186"/>
    </location>
</feature>
<organism evidence="6 7">
    <name type="scientific">Enterococcus rivorum</name>
    <dbReference type="NCBI Taxonomy" id="762845"/>
    <lineage>
        <taxon>Bacteria</taxon>
        <taxon>Bacillati</taxon>
        <taxon>Bacillota</taxon>
        <taxon>Bacilli</taxon>
        <taxon>Lactobacillales</taxon>
        <taxon>Enterococcaceae</taxon>
        <taxon>Enterococcus</taxon>
    </lineage>
</organism>
<evidence type="ECO:0000313" key="6">
    <source>
        <dbReference type="EMBL" id="OEH82287.1"/>
    </source>
</evidence>
<dbReference type="Gene3D" id="2.40.260.10">
    <property type="entry name" value="Sortase"/>
    <property type="match status" value="1"/>
</dbReference>
<dbReference type="OrthoDB" id="2243719at2"/>
<dbReference type="SUPFAM" id="SSF63817">
    <property type="entry name" value="Sortase"/>
    <property type="match status" value="1"/>
</dbReference>
<keyword evidence="1" id="KW-0645">Protease</keyword>
<keyword evidence="2" id="KW-0378">Hydrolase</keyword>
<sequence>MKKKIAFQFIVVLLFFLGTLLVLLPFLKTALISYQIETTVIHQTNSIPNNIEEKREWIQPPTLGDVLKSFTVDSNFSSVGRVVVPEVEINTPVFNELTNENLLVGSGVMFPDRDPEKENMVLVGHHLSDKGLLFGSLSTVKIGSPIYLEYLNNYYYYVIDEVINVKDTAVEVMDNRGKAEITLITCDKPSYTDRRVVVKGHLMDNKTDMQIHKQIETAQTKRIGYQKKSLVFFNEFKLIILITVFVLFLSTYMVRKFI</sequence>
<reference evidence="6 7" key="1">
    <citation type="submission" date="2016-09" db="EMBL/GenBank/DDBJ databases">
        <authorList>
            <person name="Capua I."/>
            <person name="De Benedictis P."/>
            <person name="Joannis T."/>
            <person name="Lombin L.H."/>
            <person name="Cattoli G."/>
        </authorList>
    </citation>
    <scope>NUCLEOTIDE SEQUENCE [LARGE SCALE GENOMIC DNA]</scope>
    <source>
        <strain evidence="6 7">LMG 25899</strain>
    </source>
</reference>
<evidence type="ECO:0000256" key="1">
    <source>
        <dbReference type="ARBA" id="ARBA00022670"/>
    </source>
</evidence>
<evidence type="ECO:0000256" key="4">
    <source>
        <dbReference type="PIRSR" id="PIRSR605754-1"/>
    </source>
</evidence>
<dbReference type="CDD" id="cd06165">
    <property type="entry name" value="Sortase_A"/>
    <property type="match status" value="1"/>
</dbReference>
<feature type="transmembrane region" description="Helical" evidence="5">
    <location>
        <begin position="236"/>
        <end position="254"/>
    </location>
</feature>
<name>A0A1E5KWP7_9ENTE</name>
<dbReference type="Proteomes" id="UP000095256">
    <property type="component" value="Unassembled WGS sequence"/>
</dbReference>
<keyword evidence="3" id="KW-0788">Thiol protease</keyword>
<keyword evidence="5" id="KW-1133">Transmembrane helix</keyword>
<feature type="active site" description="Proton donor/acceptor" evidence="4">
    <location>
        <position position="125"/>
    </location>
</feature>
<dbReference type="Pfam" id="PF04203">
    <property type="entry name" value="Sortase"/>
    <property type="match status" value="1"/>
</dbReference>
<evidence type="ECO:0000313" key="7">
    <source>
        <dbReference type="Proteomes" id="UP000095256"/>
    </source>
</evidence>
<evidence type="ECO:0000256" key="3">
    <source>
        <dbReference type="ARBA" id="ARBA00022807"/>
    </source>
</evidence>
<dbReference type="EMBL" id="MIEK01000024">
    <property type="protein sequence ID" value="OEH82287.1"/>
    <property type="molecule type" value="Genomic_DNA"/>
</dbReference>
<dbReference type="AlphaFoldDB" id="A0A1E5KWP7"/>
<evidence type="ECO:0000256" key="5">
    <source>
        <dbReference type="SAM" id="Phobius"/>
    </source>
</evidence>
<dbReference type="InterPro" id="IPR005754">
    <property type="entry name" value="Sortase"/>
</dbReference>